<name>A0A914NYM6_9BILA</name>
<accession>A0A914NYM6</accession>
<dbReference type="WBParaSite" id="PDA_v2.g10572.t1">
    <property type="protein sequence ID" value="PDA_v2.g10572.t1"/>
    <property type="gene ID" value="PDA_v2.g10572"/>
</dbReference>
<organism evidence="1 2">
    <name type="scientific">Panagrolaimus davidi</name>
    <dbReference type="NCBI Taxonomy" id="227884"/>
    <lineage>
        <taxon>Eukaryota</taxon>
        <taxon>Metazoa</taxon>
        <taxon>Ecdysozoa</taxon>
        <taxon>Nematoda</taxon>
        <taxon>Chromadorea</taxon>
        <taxon>Rhabditida</taxon>
        <taxon>Tylenchina</taxon>
        <taxon>Panagrolaimomorpha</taxon>
        <taxon>Panagrolaimoidea</taxon>
        <taxon>Panagrolaimidae</taxon>
        <taxon>Panagrolaimus</taxon>
    </lineage>
</organism>
<dbReference type="Proteomes" id="UP000887578">
    <property type="component" value="Unplaced"/>
</dbReference>
<proteinExistence type="predicted"/>
<reference evidence="2" key="1">
    <citation type="submission" date="2022-11" db="UniProtKB">
        <authorList>
            <consortium name="WormBaseParasite"/>
        </authorList>
    </citation>
    <scope>IDENTIFICATION</scope>
</reference>
<dbReference type="AlphaFoldDB" id="A0A914NYM6"/>
<evidence type="ECO:0000313" key="1">
    <source>
        <dbReference type="Proteomes" id="UP000887578"/>
    </source>
</evidence>
<keyword evidence="1" id="KW-1185">Reference proteome</keyword>
<sequence length="238" mass="27703">MDLRPKQLHFRGPYRRQNWSLSYLIIGYITKNPSNAKAWEKLIQSCKYFFAKNPIIVADYLNFSQGWEISSNTSTGRLQKLLNLYCSRVENGNGTVETNEERTIVPLEKLVKTLVNLKEISGEIDPSHSCITKGTVKELLLIPHFSKIYGFFFAGLPEVFDIDTFFIYLKKNKYTKFELHFAASISEEYKARLEKIVDEILQTETHDYNPPWISFDGLAQEKYHKMGRRYGFFPGLSM</sequence>
<protein>
    <submittedName>
        <fullName evidence="2">Uncharacterized protein</fullName>
    </submittedName>
</protein>
<evidence type="ECO:0000313" key="2">
    <source>
        <dbReference type="WBParaSite" id="PDA_v2.g10572.t1"/>
    </source>
</evidence>